<protein>
    <submittedName>
        <fullName evidence="1">Uncharacterized protein</fullName>
    </submittedName>
</protein>
<dbReference type="EMBL" id="JAHRHJ020000003">
    <property type="protein sequence ID" value="KAH9321047.1"/>
    <property type="molecule type" value="Genomic_DNA"/>
</dbReference>
<dbReference type="AlphaFoldDB" id="A0AA38GFX2"/>
<organism evidence="1 2">
    <name type="scientific">Taxus chinensis</name>
    <name type="common">Chinese yew</name>
    <name type="synonym">Taxus wallichiana var. chinensis</name>
    <dbReference type="NCBI Taxonomy" id="29808"/>
    <lineage>
        <taxon>Eukaryota</taxon>
        <taxon>Viridiplantae</taxon>
        <taxon>Streptophyta</taxon>
        <taxon>Embryophyta</taxon>
        <taxon>Tracheophyta</taxon>
        <taxon>Spermatophyta</taxon>
        <taxon>Pinopsida</taxon>
        <taxon>Pinidae</taxon>
        <taxon>Conifers II</taxon>
        <taxon>Cupressales</taxon>
        <taxon>Taxaceae</taxon>
        <taxon>Taxus</taxon>
    </lineage>
</organism>
<accession>A0AA38GFX2</accession>
<comment type="caution">
    <text evidence="1">The sequence shown here is derived from an EMBL/GenBank/DDBJ whole genome shotgun (WGS) entry which is preliminary data.</text>
</comment>
<reference evidence="1 2" key="1">
    <citation type="journal article" date="2021" name="Nat. Plants">
        <title>The Taxus genome provides insights into paclitaxel biosynthesis.</title>
        <authorList>
            <person name="Xiong X."/>
            <person name="Gou J."/>
            <person name="Liao Q."/>
            <person name="Li Y."/>
            <person name="Zhou Q."/>
            <person name="Bi G."/>
            <person name="Li C."/>
            <person name="Du R."/>
            <person name="Wang X."/>
            <person name="Sun T."/>
            <person name="Guo L."/>
            <person name="Liang H."/>
            <person name="Lu P."/>
            <person name="Wu Y."/>
            <person name="Zhang Z."/>
            <person name="Ro D.K."/>
            <person name="Shang Y."/>
            <person name="Huang S."/>
            <person name="Yan J."/>
        </authorList>
    </citation>
    <scope>NUCLEOTIDE SEQUENCE [LARGE SCALE GENOMIC DNA]</scope>
    <source>
        <strain evidence="1">Ta-2019</strain>
    </source>
</reference>
<gene>
    <name evidence="1" type="ORF">KI387_015686</name>
</gene>
<sequence>MTVVQCWCHICNYEFRIGAGRDEERLACPICYERFFEELGRKEGDDYSCAGELPLHQMSPTPAAHLMETMNDGPPPSFSSDPMVLVRGFQYVISEVGLHRRTHGHGHMEDYGLGQLIQYLNNASGSGSQSDMTRCGPPPAAHSAVDAIIHCENYL</sequence>
<keyword evidence="2" id="KW-1185">Reference proteome</keyword>
<evidence type="ECO:0000313" key="1">
    <source>
        <dbReference type="EMBL" id="KAH9321047.1"/>
    </source>
</evidence>
<proteinExistence type="predicted"/>
<name>A0AA38GFX2_TAXCH</name>
<feature type="non-terminal residue" evidence="1">
    <location>
        <position position="155"/>
    </location>
</feature>
<evidence type="ECO:0000313" key="2">
    <source>
        <dbReference type="Proteomes" id="UP000824469"/>
    </source>
</evidence>
<dbReference type="Proteomes" id="UP000824469">
    <property type="component" value="Unassembled WGS sequence"/>
</dbReference>